<dbReference type="InterPro" id="IPR005844">
    <property type="entry name" value="A-D-PHexomutase_a/b/a-I"/>
</dbReference>
<dbReference type="OrthoDB" id="9803322at2"/>
<dbReference type="AlphaFoldDB" id="A0A0R0E289"/>
<keyword evidence="16" id="KW-1185">Reference proteome</keyword>
<dbReference type="Gene3D" id="3.30.310.50">
    <property type="entry name" value="Alpha-D-phosphohexomutase, C-terminal domain"/>
    <property type="match status" value="1"/>
</dbReference>
<feature type="domain" description="Alpha-D-phosphohexomutase alpha/beta/alpha" evidence="12">
    <location>
        <begin position="324"/>
        <end position="451"/>
    </location>
</feature>
<keyword evidence="10" id="KW-1133">Transmembrane helix</keyword>
<dbReference type="Pfam" id="PF00408">
    <property type="entry name" value="PGM_PMM_IV"/>
    <property type="match status" value="1"/>
</dbReference>
<dbReference type="PANTHER" id="PTHR43771">
    <property type="entry name" value="PHOSPHOMANNOMUTASE"/>
    <property type="match status" value="1"/>
</dbReference>
<dbReference type="SUPFAM" id="SSF55957">
    <property type="entry name" value="Phosphoglucomutase, C-terminal domain"/>
    <property type="match status" value="1"/>
</dbReference>
<name>A0A0R0E289_9GAMM</name>
<dbReference type="PATRIC" id="fig|659018.3.peg.36"/>
<dbReference type="Pfam" id="PF02879">
    <property type="entry name" value="PGM_PMM_II"/>
    <property type="match status" value="1"/>
</dbReference>
<proteinExistence type="inferred from homology"/>
<evidence type="ECO:0000256" key="7">
    <source>
        <dbReference type="ARBA" id="ARBA00022723"/>
    </source>
</evidence>
<dbReference type="Pfam" id="PF02878">
    <property type="entry name" value="PGM_PMM_I"/>
    <property type="match status" value="1"/>
</dbReference>
<dbReference type="SUPFAM" id="SSF53738">
    <property type="entry name" value="Phosphoglucomutase, first 3 domains"/>
    <property type="match status" value="3"/>
</dbReference>
<gene>
    <name evidence="15" type="ORF">ABB34_01605</name>
</gene>
<feature type="domain" description="Alpha-D-phosphohexomutase C-terminal" evidence="11">
    <location>
        <begin position="688"/>
        <end position="768"/>
    </location>
</feature>
<dbReference type="InterPro" id="IPR005841">
    <property type="entry name" value="Alpha-D-phosphohexomutase_SF"/>
</dbReference>
<dbReference type="InterPro" id="IPR036900">
    <property type="entry name" value="A-D-PHexomutase_C_sf"/>
</dbReference>
<comment type="caution">
    <text evidence="15">The sequence shown here is derived from an EMBL/GenBank/DDBJ whole genome shotgun (WGS) entry which is preliminary data.</text>
</comment>
<evidence type="ECO:0000256" key="9">
    <source>
        <dbReference type="ARBA" id="ARBA00023235"/>
    </source>
</evidence>
<dbReference type="CDD" id="cd03089">
    <property type="entry name" value="PMM_PGM"/>
    <property type="match status" value="1"/>
</dbReference>
<dbReference type="EC" id="5.4.2.8" evidence="5"/>
<protein>
    <recommendedName>
        <fullName evidence="5">phosphomannomutase</fullName>
        <ecNumber evidence="5">5.4.2.8</ecNumber>
    </recommendedName>
</protein>
<dbReference type="PRINTS" id="PR00509">
    <property type="entry name" value="PGMPMM"/>
</dbReference>
<keyword evidence="9" id="KW-0413">Isomerase</keyword>
<evidence type="ECO:0000256" key="6">
    <source>
        <dbReference type="ARBA" id="ARBA00022553"/>
    </source>
</evidence>
<feature type="domain" description="Alpha-D-phosphohexomutase alpha/beta/alpha" evidence="14">
    <location>
        <begin position="574"/>
        <end position="682"/>
    </location>
</feature>
<evidence type="ECO:0000256" key="3">
    <source>
        <dbReference type="ARBA" id="ARBA00004699"/>
    </source>
</evidence>
<dbReference type="RefSeq" id="WP_057639492.1">
    <property type="nucleotide sequence ID" value="NZ_LDJP01000010.1"/>
</dbReference>
<feature type="transmembrane region" description="Helical" evidence="10">
    <location>
        <begin position="239"/>
        <end position="263"/>
    </location>
</feature>
<evidence type="ECO:0000259" key="13">
    <source>
        <dbReference type="Pfam" id="PF02879"/>
    </source>
</evidence>
<dbReference type="InterPro" id="IPR005846">
    <property type="entry name" value="A-D-PHexomutase_a/b/a-III"/>
</dbReference>
<dbReference type="InterPro" id="IPR005845">
    <property type="entry name" value="A-D-PHexomutase_a/b/a-II"/>
</dbReference>
<dbReference type="PANTHER" id="PTHR43771:SF2">
    <property type="entry name" value="PHOSPHOMANNOMUTASE_PHOSPHOGLUCOMUTASE"/>
    <property type="match status" value="1"/>
</dbReference>
<dbReference type="EMBL" id="LDJP01000010">
    <property type="protein sequence ID" value="KRG88016.1"/>
    <property type="molecule type" value="Genomic_DNA"/>
</dbReference>
<dbReference type="InterPro" id="IPR005843">
    <property type="entry name" value="A-D-PHexomutase_C"/>
</dbReference>
<comment type="cofactor">
    <cofactor evidence="2">
        <name>Mg(2+)</name>
        <dbReference type="ChEBI" id="CHEBI:18420"/>
    </cofactor>
</comment>
<keyword evidence="10" id="KW-0812">Transmembrane</keyword>
<dbReference type="GO" id="GO:0046872">
    <property type="term" value="F:metal ion binding"/>
    <property type="evidence" value="ECO:0007669"/>
    <property type="project" value="UniProtKB-KW"/>
</dbReference>
<comment type="pathway">
    <text evidence="3">Nucleotide-sugar biosynthesis; GDP-alpha-D-mannose biosynthesis; alpha-D-mannose 1-phosphate from D-fructose 6-phosphate: step 2/2.</text>
</comment>
<dbReference type="Gene3D" id="3.40.120.10">
    <property type="entry name" value="Alpha-D-Glucose-1,6-Bisphosphate, subunit A, domain 3"/>
    <property type="match status" value="3"/>
</dbReference>
<feature type="transmembrane region" description="Helical" evidence="10">
    <location>
        <begin position="20"/>
        <end position="37"/>
    </location>
</feature>
<keyword evidence="6" id="KW-0597">Phosphoprotein</keyword>
<evidence type="ECO:0000259" key="12">
    <source>
        <dbReference type="Pfam" id="PF02878"/>
    </source>
</evidence>
<evidence type="ECO:0000259" key="14">
    <source>
        <dbReference type="Pfam" id="PF02880"/>
    </source>
</evidence>
<evidence type="ECO:0000256" key="8">
    <source>
        <dbReference type="ARBA" id="ARBA00022842"/>
    </source>
</evidence>
<evidence type="ECO:0000256" key="5">
    <source>
        <dbReference type="ARBA" id="ARBA00012730"/>
    </source>
</evidence>
<keyword evidence="7" id="KW-0479">Metal-binding</keyword>
<accession>A0A0R0E289</accession>
<dbReference type="GO" id="GO:0005975">
    <property type="term" value="P:carbohydrate metabolic process"/>
    <property type="evidence" value="ECO:0007669"/>
    <property type="project" value="InterPro"/>
</dbReference>
<evidence type="ECO:0000256" key="10">
    <source>
        <dbReference type="SAM" id="Phobius"/>
    </source>
</evidence>
<evidence type="ECO:0000313" key="16">
    <source>
        <dbReference type="Proteomes" id="UP000050940"/>
    </source>
</evidence>
<evidence type="ECO:0000256" key="1">
    <source>
        <dbReference type="ARBA" id="ARBA00000586"/>
    </source>
</evidence>
<feature type="domain" description="Alpha-D-phosphohexomutase alpha/beta/alpha" evidence="13">
    <location>
        <begin position="471"/>
        <end position="568"/>
    </location>
</feature>
<evidence type="ECO:0000259" key="11">
    <source>
        <dbReference type="Pfam" id="PF00408"/>
    </source>
</evidence>
<sequence length="781" mass="82598">MSEGNEGRRKAAGLGRSAPLLAVLLLLLAGWFGWSAFDQWQQADTGTALEQARDQAVTAVGKAVAEQNAQFARQLEREPVKAALAAGDAEAAANALRETWTGVDEVQVFDATLAAAYADPAAFGYSRLALLELAMSEGKPVARVVRDGNGPRLGLAAPVQLQDRAAVAYVRQPLARLTAVFDMLQSPESAFLGLRQGAFTVVRKGNSGLGGGADALARPVPDTGLRVVAELPDAAEGPMGLGTVACAVVAALLALVALLLLVGRKRLPPLRRKAAAEPADGGVTLQQALEQEPLPVAPAAEGTGDDAGEAAPAVPEADAVVPGIFRAYDIRGVVGSELNATVARLVGQAIGSQMQAQGLRDVVVGRDGRLSGPELANALIDGLRRAGCEVIDIGMAPTPVVYFAAYHLRAGSCVAVTGSHNPPDYNGFKIVIGGETLAGEAITALYERIRDGRLHLADAPGSLQQREVIDDYVQRIGDDVQLDRPLKVVADAGNGVAGAVAPQLLEAIGAEVIPLYCEVDGEFPNHHPDPSEPRNLEDLVQMVQRFDADLGVAFDGDGDRLGVVTKDGRIVFADRLLMLFAADVLVRNPGALVIYDVKCTGKLPDYILRNGGSPMMWKTGHSLVKAKMRETDAELAGEMSGHFFFKERWYGFDDGLYAAARLLEILAQREEAPDEVLAELPDAVATPELKVPVAEGTQHAQVALVVAAAQAEDSPFAAARISTIDGLRVDFPDGWGLVRASNTTPVLVLRFEGDDEAALERIKALFREQLQKVLPDVELSF</sequence>
<comment type="similarity">
    <text evidence="4">Belongs to the phosphohexose mutase family.</text>
</comment>
<reference evidence="15 16" key="1">
    <citation type="submission" date="2015-05" db="EMBL/GenBank/DDBJ databases">
        <title>Genome sequencing and analysis of members of genus Stenotrophomonas.</title>
        <authorList>
            <person name="Patil P.P."/>
            <person name="Midha S."/>
            <person name="Patil P.B."/>
        </authorList>
    </citation>
    <scope>NUCLEOTIDE SEQUENCE [LARGE SCALE GENOMIC DNA]</scope>
    <source>
        <strain evidence="15 16">JCM 16244</strain>
    </source>
</reference>
<dbReference type="Proteomes" id="UP000050940">
    <property type="component" value="Unassembled WGS sequence"/>
</dbReference>
<keyword evidence="8" id="KW-0460">Magnesium</keyword>
<dbReference type="STRING" id="659018.ABB34_01605"/>
<dbReference type="InterPro" id="IPR016055">
    <property type="entry name" value="A-D-PHexomutase_a/b/a-I/II/III"/>
</dbReference>
<keyword evidence="10" id="KW-0472">Membrane</keyword>
<evidence type="ECO:0000256" key="2">
    <source>
        <dbReference type="ARBA" id="ARBA00001946"/>
    </source>
</evidence>
<evidence type="ECO:0000313" key="15">
    <source>
        <dbReference type="EMBL" id="KRG88016.1"/>
    </source>
</evidence>
<evidence type="ECO:0000256" key="4">
    <source>
        <dbReference type="ARBA" id="ARBA00010231"/>
    </source>
</evidence>
<dbReference type="Pfam" id="PF02880">
    <property type="entry name" value="PGM_PMM_III"/>
    <property type="match status" value="1"/>
</dbReference>
<comment type="catalytic activity">
    <reaction evidence="1">
        <text>alpha-D-mannose 1-phosphate = D-mannose 6-phosphate</text>
        <dbReference type="Rhea" id="RHEA:11140"/>
        <dbReference type="ChEBI" id="CHEBI:58409"/>
        <dbReference type="ChEBI" id="CHEBI:58735"/>
        <dbReference type="EC" id="5.4.2.8"/>
    </reaction>
</comment>
<organism evidence="15 16">
    <name type="scientific">Stenotrophomonas daejeonensis</name>
    <dbReference type="NCBI Taxonomy" id="659018"/>
    <lineage>
        <taxon>Bacteria</taxon>
        <taxon>Pseudomonadati</taxon>
        <taxon>Pseudomonadota</taxon>
        <taxon>Gammaproteobacteria</taxon>
        <taxon>Lysobacterales</taxon>
        <taxon>Lysobacteraceae</taxon>
        <taxon>Stenotrophomonas</taxon>
    </lineage>
</organism>
<dbReference type="GO" id="GO:0004615">
    <property type="term" value="F:phosphomannomutase activity"/>
    <property type="evidence" value="ECO:0007669"/>
    <property type="project" value="UniProtKB-EC"/>
</dbReference>